<dbReference type="InterPro" id="IPR002478">
    <property type="entry name" value="PUA"/>
</dbReference>
<dbReference type="CDD" id="cd21155">
    <property type="entry name" value="PUA_MCTS-1-like"/>
    <property type="match status" value="1"/>
</dbReference>
<dbReference type="NCBIfam" id="TIGR00451">
    <property type="entry name" value="unchar_dom_2"/>
    <property type="match status" value="1"/>
</dbReference>
<reference evidence="7" key="1">
    <citation type="submission" date="2017-01" db="EMBL/GenBank/DDBJ databases">
        <title>Comparative genomics of anhydrobiosis in the tardigrade Hypsibius dujardini.</title>
        <authorList>
            <person name="Yoshida Y."/>
            <person name="Koutsovoulos G."/>
            <person name="Laetsch D."/>
            <person name="Stevens L."/>
            <person name="Kumar S."/>
            <person name="Horikawa D."/>
            <person name="Ishino K."/>
            <person name="Komine S."/>
            <person name="Tomita M."/>
            <person name="Blaxter M."/>
            <person name="Arakawa K."/>
        </authorList>
    </citation>
    <scope>NUCLEOTIDE SEQUENCE [LARGE SCALE GENOMIC DNA]</scope>
    <source>
        <strain evidence="7">Z151</strain>
    </source>
</reference>
<dbReference type="Pfam" id="PF17832">
    <property type="entry name" value="Pre-PUA"/>
    <property type="match status" value="1"/>
</dbReference>
<evidence type="ECO:0000259" key="5">
    <source>
        <dbReference type="SMART" id="SM00359"/>
    </source>
</evidence>
<dbReference type="GO" id="GO:0002188">
    <property type="term" value="P:translation reinitiation"/>
    <property type="evidence" value="ECO:0007669"/>
    <property type="project" value="UniProtKB-ARBA"/>
</dbReference>
<proteinExistence type="inferred from homology"/>
<evidence type="ECO:0000256" key="3">
    <source>
        <dbReference type="ARBA" id="ARBA00022490"/>
    </source>
</evidence>
<dbReference type="PIRSF" id="PIRSF005067">
    <property type="entry name" value="Tma_RNA-bind_prd"/>
    <property type="match status" value="1"/>
</dbReference>
<evidence type="ECO:0000256" key="2">
    <source>
        <dbReference type="ARBA" id="ARBA00008955"/>
    </source>
</evidence>
<dbReference type="PANTHER" id="PTHR22798:SF0">
    <property type="entry name" value="MALIGNANT T-CELL-AMPLIFIED SEQUENCE 1"/>
    <property type="match status" value="1"/>
</dbReference>
<dbReference type="AlphaFoldDB" id="A0A1W0XCH0"/>
<evidence type="ECO:0000256" key="1">
    <source>
        <dbReference type="ARBA" id="ARBA00004496"/>
    </source>
</evidence>
<comment type="subcellular location">
    <subcellularLocation>
        <location evidence="1 4">Cytoplasm</location>
    </subcellularLocation>
</comment>
<dbReference type="Gene3D" id="3.10.400.20">
    <property type="match status" value="1"/>
</dbReference>
<keyword evidence="7" id="KW-1185">Reference proteome</keyword>
<dbReference type="CDD" id="cd11609">
    <property type="entry name" value="MCT1_N"/>
    <property type="match status" value="1"/>
</dbReference>
<keyword evidence="3 4" id="KW-0963">Cytoplasm</keyword>
<evidence type="ECO:0000256" key="4">
    <source>
        <dbReference type="PIRNR" id="PIRNR005067"/>
    </source>
</evidence>
<dbReference type="OrthoDB" id="10249667at2759"/>
<name>A0A1W0XCH0_HYPEX</name>
<dbReference type="GO" id="GO:0003723">
    <property type="term" value="F:RNA binding"/>
    <property type="evidence" value="ECO:0007669"/>
    <property type="project" value="InterPro"/>
</dbReference>
<comment type="similarity">
    <text evidence="2">Belongs to the MCTS1 family.</text>
</comment>
<dbReference type="PANTHER" id="PTHR22798">
    <property type="entry name" value="MCT-1 PROTEIN"/>
    <property type="match status" value="1"/>
</dbReference>
<dbReference type="GO" id="GO:0005737">
    <property type="term" value="C:cytoplasm"/>
    <property type="evidence" value="ECO:0007669"/>
    <property type="project" value="UniProtKB-SubCell"/>
</dbReference>
<comment type="caution">
    <text evidence="6">The sequence shown here is derived from an EMBL/GenBank/DDBJ whole genome shotgun (WGS) entry which is preliminary data.</text>
</comment>
<dbReference type="PROSITE" id="PS50890">
    <property type="entry name" value="PUA"/>
    <property type="match status" value="1"/>
</dbReference>
<dbReference type="SUPFAM" id="SSF88697">
    <property type="entry name" value="PUA domain-like"/>
    <property type="match status" value="1"/>
</dbReference>
<dbReference type="GO" id="GO:0001731">
    <property type="term" value="P:formation of translation preinitiation complex"/>
    <property type="evidence" value="ECO:0007669"/>
    <property type="project" value="TreeGrafter"/>
</dbReference>
<evidence type="ECO:0000313" key="6">
    <source>
        <dbReference type="EMBL" id="OQV25197.1"/>
    </source>
</evidence>
<sequence length="182" mass="20617">MFKKFSEKDSVSQSSQLKSSVIRNLRHNFLQQYPHVEPYFDEIWPKRDNVKLVKCQDHIELIASQTGDILFFKQRDGTLLPTLRLVHKYPFILPWMQVDKGAIKFVLSGANVMCPGMTSPGGKMSVVAKDTPVLLVAEGKDHALGIGMMKMSTEEVRKTNKGIGVDLIHFLNDGLWQMKSVK</sequence>
<dbReference type="Proteomes" id="UP000192578">
    <property type="component" value="Unassembled WGS sequence"/>
</dbReference>
<dbReference type="EMBL" id="MTYJ01000003">
    <property type="protein sequence ID" value="OQV25197.1"/>
    <property type="molecule type" value="Genomic_DNA"/>
</dbReference>
<dbReference type="FunFam" id="3.10.400.20:FF:000001">
    <property type="entry name" value="Malignant T-cell-amplified sequence 1"/>
    <property type="match status" value="1"/>
</dbReference>
<gene>
    <name evidence="6" type="ORF">BV898_00886</name>
</gene>
<evidence type="ECO:0000313" key="7">
    <source>
        <dbReference type="Proteomes" id="UP000192578"/>
    </source>
</evidence>
<dbReference type="InterPro" id="IPR015947">
    <property type="entry name" value="PUA-like_sf"/>
</dbReference>
<dbReference type="Pfam" id="PF01472">
    <property type="entry name" value="PUA"/>
    <property type="match status" value="1"/>
</dbReference>
<protein>
    <submittedName>
        <fullName evidence="6">Malignant T-cell-amplified sequence 1</fullName>
    </submittedName>
</protein>
<dbReference type="InterPro" id="IPR004521">
    <property type="entry name" value="Uncharacterised_CHP00451"/>
</dbReference>
<dbReference type="InterPro" id="IPR041366">
    <property type="entry name" value="Pre-PUA"/>
</dbReference>
<organism evidence="6 7">
    <name type="scientific">Hypsibius exemplaris</name>
    <name type="common">Freshwater tardigrade</name>
    <dbReference type="NCBI Taxonomy" id="2072580"/>
    <lineage>
        <taxon>Eukaryota</taxon>
        <taxon>Metazoa</taxon>
        <taxon>Ecdysozoa</taxon>
        <taxon>Tardigrada</taxon>
        <taxon>Eutardigrada</taxon>
        <taxon>Parachela</taxon>
        <taxon>Hypsibioidea</taxon>
        <taxon>Hypsibiidae</taxon>
        <taxon>Hypsibius</taxon>
    </lineage>
</organism>
<accession>A0A1W0XCH0</accession>
<dbReference type="SMART" id="SM00359">
    <property type="entry name" value="PUA"/>
    <property type="match status" value="1"/>
</dbReference>
<feature type="domain" description="PUA" evidence="5">
    <location>
        <begin position="94"/>
        <end position="172"/>
    </location>
</feature>
<dbReference type="InterPro" id="IPR016437">
    <property type="entry name" value="MCT-1/Tma20"/>
</dbReference>